<dbReference type="InterPro" id="IPR058031">
    <property type="entry name" value="AAA_lid_NorR"/>
</dbReference>
<evidence type="ECO:0000256" key="2">
    <source>
        <dbReference type="ARBA" id="ARBA00022840"/>
    </source>
</evidence>
<dbReference type="Pfam" id="PF25601">
    <property type="entry name" value="AAA_lid_14"/>
    <property type="match status" value="1"/>
</dbReference>
<dbReference type="PRINTS" id="PR01590">
    <property type="entry name" value="HTHFIS"/>
</dbReference>
<dbReference type="EMBL" id="FTMN01000002">
    <property type="protein sequence ID" value="SIQ15186.1"/>
    <property type="molecule type" value="Genomic_DNA"/>
</dbReference>
<dbReference type="GO" id="GO:0005524">
    <property type="term" value="F:ATP binding"/>
    <property type="evidence" value="ECO:0007669"/>
    <property type="project" value="UniProtKB-KW"/>
</dbReference>
<sequence length="653" mass="72094">MIHVNPDNNNKEAGCMAPRLRQDLISDPVLSARVARERLHTDGQLPRGFLRDEIEASWRRSLEAGLDNASTDPEQIDEVSDLLAFKEQHQPLLHSALPEIEQLTHQFGDQGLIILANADARILALEGSDQIVTPSRQLALRQGVSWSEANRGTNAVGTALIERRPVLINEEEHFLDTVAHFSCTSAPIIDADGQVTGVLDLTRVGRNDQPKDSLGVIQLAARNIESRLFTSQYQHRIVLAFHTRHQYLRSAWQGLVALDECGALLAINEQGCQLLGRGRDQLVGRQLEELVGEKMGVLMNNCMRQRIASVQTRAGELFCELLQFPNRLAALTPVSRDIEPRVKPTRDQAVLDFAEGEPRLTRAMKMAVKALDNDVPVLLNGETGSGKEVAARALHQAGNRSGQPFVAVNCAAIPEGLIESELFGYREGAFTGSRKGGMQGRFQQANGGVLFLDEIGDMPLSLQARLLRVLQERKVAPLGGGEEVALDIALIGATHRDLKQMVAEGEFREDLYYRLNGVGVKLPALRERSSFDTLCARLLQQLERPDIEIEAGLLTRLEAYRWPGNVRQLEMVLKVALAFMEPDERVLDESHLSDDFLDELEQGPASTAGTLQASEEMMIRRALEQHDGNVTAAATALGISRATLYRRLKALGM</sequence>
<dbReference type="InterPro" id="IPR009057">
    <property type="entry name" value="Homeodomain-like_sf"/>
</dbReference>
<dbReference type="GO" id="GO:0043565">
    <property type="term" value="F:sequence-specific DNA binding"/>
    <property type="evidence" value="ECO:0007669"/>
    <property type="project" value="InterPro"/>
</dbReference>
<dbReference type="STRING" id="49186.SAMN05421647_102463"/>
<dbReference type="FunFam" id="3.40.50.300:FF:000006">
    <property type="entry name" value="DNA-binding transcriptional regulator NtrC"/>
    <property type="match status" value="1"/>
</dbReference>
<dbReference type="eggNOG" id="COG3284">
    <property type="taxonomic scope" value="Bacteria"/>
</dbReference>
<accession>A0A1N6QFK9</accession>
<dbReference type="SUPFAM" id="SSF55781">
    <property type="entry name" value="GAF domain-like"/>
    <property type="match status" value="1"/>
</dbReference>
<organism evidence="7 8">
    <name type="scientific">Marinobacterium stanieri</name>
    <dbReference type="NCBI Taxonomy" id="49186"/>
    <lineage>
        <taxon>Bacteria</taxon>
        <taxon>Pseudomonadati</taxon>
        <taxon>Pseudomonadota</taxon>
        <taxon>Gammaproteobacteria</taxon>
        <taxon>Oceanospirillales</taxon>
        <taxon>Oceanospirillaceae</taxon>
        <taxon>Marinobacterium</taxon>
    </lineage>
</organism>
<feature type="domain" description="Sigma-54 factor interaction" evidence="5">
    <location>
        <begin position="353"/>
        <end position="578"/>
    </location>
</feature>
<dbReference type="InterPro" id="IPR002197">
    <property type="entry name" value="HTH_Fis"/>
</dbReference>
<dbReference type="CDD" id="cd00009">
    <property type="entry name" value="AAA"/>
    <property type="match status" value="1"/>
</dbReference>
<protein>
    <submittedName>
        <fullName evidence="7">Transcriptional regulator of acetoin/glycerol metabolism</fullName>
    </submittedName>
</protein>
<dbReference type="InterPro" id="IPR029016">
    <property type="entry name" value="GAF-like_dom_sf"/>
</dbReference>
<dbReference type="Proteomes" id="UP000186895">
    <property type="component" value="Unassembled WGS sequence"/>
</dbReference>
<evidence type="ECO:0000256" key="4">
    <source>
        <dbReference type="ARBA" id="ARBA00023163"/>
    </source>
</evidence>
<evidence type="ECO:0000313" key="8">
    <source>
        <dbReference type="Proteomes" id="UP000186895"/>
    </source>
</evidence>
<dbReference type="Gene3D" id="3.30.450.20">
    <property type="entry name" value="PAS domain"/>
    <property type="match status" value="1"/>
</dbReference>
<dbReference type="SUPFAM" id="SSF55785">
    <property type="entry name" value="PYP-like sensor domain (PAS domain)"/>
    <property type="match status" value="1"/>
</dbReference>
<evidence type="ECO:0000313" key="7">
    <source>
        <dbReference type="EMBL" id="SIQ15186.1"/>
    </source>
</evidence>
<dbReference type="SUPFAM" id="SSF46689">
    <property type="entry name" value="Homeodomain-like"/>
    <property type="match status" value="1"/>
</dbReference>
<dbReference type="InterPro" id="IPR003593">
    <property type="entry name" value="AAA+_ATPase"/>
</dbReference>
<feature type="domain" description="PAS" evidence="6">
    <location>
        <begin position="246"/>
        <end position="291"/>
    </location>
</feature>
<keyword evidence="4" id="KW-0804">Transcription</keyword>
<dbReference type="Gene3D" id="1.10.10.60">
    <property type="entry name" value="Homeodomain-like"/>
    <property type="match status" value="1"/>
</dbReference>
<dbReference type="AlphaFoldDB" id="A0A1N6QFK9"/>
<keyword evidence="3" id="KW-0805">Transcription regulation</keyword>
<keyword evidence="1" id="KW-0547">Nucleotide-binding</keyword>
<evidence type="ECO:0000259" key="5">
    <source>
        <dbReference type="PROSITE" id="PS50045"/>
    </source>
</evidence>
<reference evidence="7 8" key="1">
    <citation type="submission" date="2017-01" db="EMBL/GenBank/DDBJ databases">
        <authorList>
            <person name="Mah S.A."/>
            <person name="Swanson W.J."/>
            <person name="Moy G.W."/>
            <person name="Vacquier V.D."/>
        </authorList>
    </citation>
    <scope>NUCLEOTIDE SEQUENCE [LARGE SCALE GENOMIC DNA]</scope>
    <source>
        <strain evidence="7 8">DSM 7027</strain>
    </source>
</reference>
<dbReference type="PANTHER" id="PTHR32071:SF77">
    <property type="entry name" value="TRANSCRIPTIONAL REGULATORY PROTEIN"/>
    <property type="match status" value="1"/>
</dbReference>
<keyword evidence="8" id="KW-1185">Reference proteome</keyword>
<dbReference type="SMART" id="SM00382">
    <property type="entry name" value="AAA"/>
    <property type="match status" value="1"/>
</dbReference>
<dbReference type="PROSITE" id="PS50045">
    <property type="entry name" value="SIGMA54_INTERACT_4"/>
    <property type="match status" value="1"/>
</dbReference>
<dbReference type="Gene3D" id="3.30.450.40">
    <property type="match status" value="1"/>
</dbReference>
<proteinExistence type="predicted"/>
<name>A0A1N6QFK9_9GAMM</name>
<dbReference type="PANTHER" id="PTHR32071">
    <property type="entry name" value="TRANSCRIPTIONAL REGULATORY PROTEIN"/>
    <property type="match status" value="1"/>
</dbReference>
<evidence type="ECO:0000259" key="6">
    <source>
        <dbReference type="PROSITE" id="PS50112"/>
    </source>
</evidence>
<dbReference type="PROSITE" id="PS50112">
    <property type="entry name" value="PAS"/>
    <property type="match status" value="1"/>
</dbReference>
<dbReference type="InterPro" id="IPR027417">
    <property type="entry name" value="P-loop_NTPase"/>
</dbReference>
<dbReference type="InterPro" id="IPR002078">
    <property type="entry name" value="Sigma_54_int"/>
</dbReference>
<dbReference type="Gene3D" id="3.40.50.300">
    <property type="entry name" value="P-loop containing nucleotide triphosphate hydrolases"/>
    <property type="match status" value="1"/>
</dbReference>
<gene>
    <name evidence="7" type="ORF">SAMN05421647_102463</name>
</gene>
<keyword evidence="2" id="KW-0067">ATP-binding</keyword>
<dbReference type="Pfam" id="PF02954">
    <property type="entry name" value="HTH_8"/>
    <property type="match status" value="1"/>
</dbReference>
<dbReference type="GO" id="GO:0006355">
    <property type="term" value="P:regulation of DNA-templated transcription"/>
    <property type="evidence" value="ECO:0007669"/>
    <property type="project" value="InterPro"/>
</dbReference>
<dbReference type="SUPFAM" id="SSF52540">
    <property type="entry name" value="P-loop containing nucleoside triphosphate hydrolases"/>
    <property type="match status" value="1"/>
</dbReference>
<dbReference type="Pfam" id="PF00158">
    <property type="entry name" value="Sigma54_activat"/>
    <property type="match status" value="1"/>
</dbReference>
<evidence type="ECO:0000256" key="3">
    <source>
        <dbReference type="ARBA" id="ARBA00023015"/>
    </source>
</evidence>
<evidence type="ECO:0000256" key="1">
    <source>
        <dbReference type="ARBA" id="ARBA00022741"/>
    </source>
</evidence>
<dbReference type="InterPro" id="IPR035965">
    <property type="entry name" value="PAS-like_dom_sf"/>
</dbReference>
<dbReference type="InterPro" id="IPR000014">
    <property type="entry name" value="PAS"/>
</dbReference>
<dbReference type="Gene3D" id="1.10.8.60">
    <property type="match status" value="1"/>
</dbReference>